<evidence type="ECO:0000256" key="14">
    <source>
        <dbReference type="ARBA" id="ARBA00029579"/>
    </source>
</evidence>
<dbReference type="PRINTS" id="PR01449">
    <property type="entry name" value="BKCHANNELA"/>
</dbReference>
<evidence type="ECO:0000256" key="8">
    <source>
        <dbReference type="ARBA" id="ARBA00022882"/>
    </source>
</evidence>
<feature type="signal peptide" evidence="16">
    <location>
        <begin position="1"/>
        <end position="21"/>
    </location>
</feature>
<keyword evidence="3" id="KW-0813">Transport</keyword>
<dbReference type="GeneID" id="117362950"/>
<dbReference type="InterPro" id="IPR036291">
    <property type="entry name" value="NAD(P)-bd_dom_sf"/>
</dbReference>
<evidence type="ECO:0000256" key="13">
    <source>
        <dbReference type="ARBA" id="ARBA00023303"/>
    </source>
</evidence>
<feature type="transmembrane region" description="Helical" evidence="15">
    <location>
        <begin position="270"/>
        <end position="291"/>
    </location>
</feature>
<dbReference type="Pfam" id="PF22614">
    <property type="entry name" value="Slo-like_RCK"/>
    <property type="match status" value="2"/>
</dbReference>
<dbReference type="SUPFAM" id="SSF51735">
    <property type="entry name" value="NAD(P)-binding Rossmann-fold domains"/>
    <property type="match status" value="1"/>
</dbReference>
<keyword evidence="8" id="KW-0851">Voltage-gated channel</keyword>
<feature type="transmembrane region" description="Helical" evidence="15">
    <location>
        <begin position="333"/>
        <end position="354"/>
    </location>
</feature>
<sequence length="820" mass="93040">MPDLLFALFLWLSWLCDITKASQKIPLQIAGWTERRWSHQAAARNSGLKICYGQGLALAQFGTGSTGAQKQAEALQEPALWTILDNCSWQRTEVQKGACTMFTSQAATAETGQESLLKSWIGKIEDNSFMKSVKERVELMLSAQSFMGRVLVIMVFLLSIGSIVIYFFISKFPLEYCENSRNVILTVDMSFNIFFLFYFGLRFISADDKFKFWIKLNSIVDFVTIPPIFVSFYLKQNWLGLRFLRALSLLEFPNILQFLKITRSYNSIKLTSMLAVLVSSWLTAAGFIHLVENYGDPWANPRNNQNISYFDCVYLMMVTMSTVGYGDISSKTVLGRVFMVFYIIGGFALFATYVPQIVKMVGRQNKYGGTYMMVHGRKHIVVCGHVTLETVSVLLKDFFDKNEGKEETDVLFMEEITPSLELEVIFKTYFMKTEFFYGSVLRYRDLKRVEVASADACLVLTNRHCSNPDAEDAANIMRVISIKTFYPSVRVIIQILQFRNKSYLQNIPNWDWTKGDCIICVAELKLGFMAQSCLVPGLSTLLTSLFTIKEDVLAVKYNWRWQFLAGGNYMIVTQYLSNDFVGKTFPEICKICFKILNLILLAIEFKSENDETSILVNPSAQIIVQENTIGFFIAKSVAEVKRYLGKSTEWTDEPVLDTTGMFHWCRPVPLQQATLTRRSAQRLNLHDHIVVGIIANVSSTLIGLQNFVMPLRTSNYTYQELKHIVFVGSLEYLQREWESIHNFPKLLVLPGCAQCCADLRAVGAHCCTMCAILTSSWTSEGAYFMVDTDSILATLNVQSMHLKNSASVAGNTVNLRNGFN</sequence>
<evidence type="ECO:0000256" key="7">
    <source>
        <dbReference type="ARBA" id="ARBA00022826"/>
    </source>
</evidence>
<organism evidence="18 19">
    <name type="scientific">Geotrypetes seraphini</name>
    <name type="common">Gaboon caecilian</name>
    <name type="synonym">Caecilia seraphini</name>
    <dbReference type="NCBI Taxonomy" id="260995"/>
    <lineage>
        <taxon>Eukaryota</taxon>
        <taxon>Metazoa</taxon>
        <taxon>Chordata</taxon>
        <taxon>Craniata</taxon>
        <taxon>Vertebrata</taxon>
        <taxon>Euteleostomi</taxon>
        <taxon>Amphibia</taxon>
        <taxon>Gymnophiona</taxon>
        <taxon>Geotrypetes</taxon>
    </lineage>
</organism>
<dbReference type="Gene3D" id="3.40.50.720">
    <property type="entry name" value="NAD(P)-binding Rossmann-like Domain"/>
    <property type="match status" value="1"/>
</dbReference>
<feature type="transmembrane region" description="Helical" evidence="15">
    <location>
        <begin position="181"/>
        <end position="200"/>
    </location>
</feature>
<dbReference type="SUPFAM" id="SSF81324">
    <property type="entry name" value="Voltage-gated potassium channels"/>
    <property type="match status" value="1"/>
</dbReference>
<keyword evidence="9" id="KW-0630">Potassium</keyword>
<dbReference type="OrthoDB" id="10035564at2759"/>
<keyword evidence="6 15" id="KW-0812">Transmembrane</keyword>
<accession>A0A6P8RAQ5</accession>
<keyword evidence="7" id="KW-0631">Potassium channel</keyword>
<dbReference type="Gene3D" id="1.10.287.70">
    <property type="match status" value="1"/>
</dbReference>
<dbReference type="KEGG" id="gsh:117362950"/>
<evidence type="ECO:0000256" key="16">
    <source>
        <dbReference type="SAM" id="SignalP"/>
    </source>
</evidence>
<evidence type="ECO:0000259" key="17">
    <source>
        <dbReference type="PROSITE" id="PS51201"/>
    </source>
</evidence>
<keyword evidence="11" id="KW-0406">Ion transport</keyword>
<dbReference type="PANTHER" id="PTHR10027">
    <property type="entry name" value="CALCIUM-ACTIVATED POTASSIUM CHANNEL ALPHA CHAIN"/>
    <property type="match status" value="1"/>
</dbReference>
<feature type="transmembrane region" description="Helical" evidence="15">
    <location>
        <begin position="307"/>
        <end position="326"/>
    </location>
</feature>
<name>A0A6P8RAQ5_GEOSA</name>
<evidence type="ECO:0000256" key="5">
    <source>
        <dbReference type="ARBA" id="ARBA00022538"/>
    </source>
</evidence>
<feature type="transmembrane region" description="Helical" evidence="15">
    <location>
        <begin position="212"/>
        <end position="234"/>
    </location>
</feature>
<dbReference type="InterPro" id="IPR003929">
    <property type="entry name" value="K_chnl_BK_asu"/>
</dbReference>
<feature type="transmembrane region" description="Helical" evidence="15">
    <location>
        <begin position="146"/>
        <end position="169"/>
    </location>
</feature>
<dbReference type="RefSeq" id="XP_033805930.1">
    <property type="nucleotide sequence ID" value="XM_033950039.1"/>
</dbReference>
<feature type="chain" id="PRO_5028199026" description="BK channel" evidence="16">
    <location>
        <begin position="22"/>
        <end position="820"/>
    </location>
</feature>
<keyword evidence="18" id="KW-1185">Reference proteome</keyword>
<evidence type="ECO:0000256" key="6">
    <source>
        <dbReference type="ARBA" id="ARBA00022692"/>
    </source>
</evidence>
<evidence type="ECO:0000256" key="15">
    <source>
        <dbReference type="SAM" id="Phobius"/>
    </source>
</evidence>
<comment type="subcellular location">
    <subcellularLocation>
        <location evidence="1">Cell membrane</location>
        <topology evidence="1">Multi-pass membrane protein</topology>
    </subcellularLocation>
</comment>
<keyword evidence="16" id="KW-0732">Signal</keyword>
<dbReference type="PANTHER" id="PTHR10027:SF23">
    <property type="entry name" value="POTASSIUM CHANNEL SUBFAMILY U MEMBER 1"/>
    <property type="match status" value="1"/>
</dbReference>
<evidence type="ECO:0000256" key="1">
    <source>
        <dbReference type="ARBA" id="ARBA00004651"/>
    </source>
</evidence>
<gene>
    <name evidence="19" type="primary">LOC117362950</name>
</gene>
<keyword evidence="4" id="KW-1003">Cell membrane</keyword>
<keyword evidence="5" id="KW-0633">Potassium transport</keyword>
<reference evidence="19" key="1">
    <citation type="submission" date="2025-08" db="UniProtKB">
        <authorList>
            <consortium name="RefSeq"/>
        </authorList>
    </citation>
    <scope>IDENTIFICATION</scope>
</reference>
<dbReference type="Pfam" id="PF00520">
    <property type="entry name" value="Ion_trans"/>
    <property type="match status" value="1"/>
</dbReference>
<dbReference type="AlphaFoldDB" id="A0A6P8RAQ5"/>
<evidence type="ECO:0000256" key="11">
    <source>
        <dbReference type="ARBA" id="ARBA00023065"/>
    </source>
</evidence>
<protein>
    <recommendedName>
        <fullName evidence="14">BK channel</fullName>
    </recommendedName>
</protein>
<keyword evidence="12 15" id="KW-0472">Membrane</keyword>
<evidence type="ECO:0000256" key="9">
    <source>
        <dbReference type="ARBA" id="ARBA00022958"/>
    </source>
</evidence>
<dbReference type="PROSITE" id="PS51201">
    <property type="entry name" value="RCK_N"/>
    <property type="match status" value="1"/>
</dbReference>
<dbReference type="InterPro" id="IPR003148">
    <property type="entry name" value="RCK_N"/>
</dbReference>
<dbReference type="GO" id="GO:0034702">
    <property type="term" value="C:monoatomic ion channel complex"/>
    <property type="evidence" value="ECO:0007669"/>
    <property type="project" value="UniProtKB-KW"/>
</dbReference>
<dbReference type="PRINTS" id="PR00169">
    <property type="entry name" value="KCHANNEL"/>
</dbReference>
<dbReference type="GO" id="GO:0005267">
    <property type="term" value="F:potassium channel activity"/>
    <property type="evidence" value="ECO:0007669"/>
    <property type="project" value="UniProtKB-KW"/>
</dbReference>
<evidence type="ECO:0000313" key="19">
    <source>
        <dbReference type="RefSeq" id="XP_033805930.1"/>
    </source>
</evidence>
<dbReference type="InterPro" id="IPR005821">
    <property type="entry name" value="Ion_trans_dom"/>
</dbReference>
<evidence type="ECO:0000256" key="2">
    <source>
        <dbReference type="ARBA" id="ARBA00008648"/>
    </source>
</evidence>
<dbReference type="InterPro" id="IPR047871">
    <property type="entry name" value="K_chnl_Slo-like"/>
</dbReference>
<comment type="similarity">
    <text evidence="2">Belongs to the potassium channel family. Calcium-activated (TC 1.A.1.3) subfamily. KCa1.1/KCNMA1 sub-subfamily.</text>
</comment>
<keyword evidence="13" id="KW-0407">Ion channel</keyword>
<keyword evidence="10 15" id="KW-1133">Transmembrane helix</keyword>
<dbReference type="GO" id="GO:0005886">
    <property type="term" value="C:plasma membrane"/>
    <property type="evidence" value="ECO:0007669"/>
    <property type="project" value="UniProtKB-SubCell"/>
</dbReference>
<dbReference type="FunFam" id="1.10.287.70:FF:000130">
    <property type="entry name" value="Potassium calcium-activated channel subfamily U member 1"/>
    <property type="match status" value="1"/>
</dbReference>
<evidence type="ECO:0000313" key="18">
    <source>
        <dbReference type="Proteomes" id="UP000515159"/>
    </source>
</evidence>
<evidence type="ECO:0000256" key="4">
    <source>
        <dbReference type="ARBA" id="ARBA00022475"/>
    </source>
</evidence>
<feature type="domain" description="RCK N-terminal" evidence="17">
    <location>
        <begin position="377"/>
        <end position="523"/>
    </location>
</feature>
<evidence type="ECO:0000256" key="10">
    <source>
        <dbReference type="ARBA" id="ARBA00022989"/>
    </source>
</evidence>
<proteinExistence type="inferred from homology"/>
<dbReference type="Pfam" id="PF03493">
    <property type="entry name" value="BK_channel_a"/>
    <property type="match status" value="1"/>
</dbReference>
<dbReference type="InParanoid" id="A0A6P8RAQ5"/>
<evidence type="ECO:0000256" key="12">
    <source>
        <dbReference type="ARBA" id="ARBA00023136"/>
    </source>
</evidence>
<evidence type="ECO:0000256" key="3">
    <source>
        <dbReference type="ARBA" id="ARBA00022448"/>
    </source>
</evidence>
<dbReference type="Proteomes" id="UP000515159">
    <property type="component" value="Chromosome 6"/>
</dbReference>
<dbReference type="FunFam" id="3.40.50.720:FF:000005">
    <property type="entry name" value="calcium-activated potassium channel subunit alpha-1 isoform X6"/>
    <property type="match status" value="1"/>
</dbReference>